<keyword evidence="3" id="KW-1185">Reference proteome</keyword>
<reference evidence="2 3" key="1">
    <citation type="submission" date="2021-03" db="EMBL/GenBank/DDBJ databases">
        <title>Flavobacterium Flabelliformis Sp. Nov. And Flavobacterium Geliluteum Sp. Nov., Two Novel Multidrug Resistant Psychrophilic Species Isolated From Antarctica.</title>
        <authorList>
            <person name="Kralova S."/>
            <person name="Busse H.J."/>
            <person name="Bezdicek M."/>
            <person name="Nykrynova M."/>
            <person name="Kroupova E."/>
            <person name="Krsek D."/>
            <person name="Sedlacek I."/>
        </authorList>
    </citation>
    <scope>NUCLEOTIDE SEQUENCE [LARGE SCALE GENOMIC DNA]</scope>
    <source>
        <strain evidence="2 3">P7388</strain>
    </source>
</reference>
<name>A0A940X9T2_9FLAO</name>
<dbReference type="AlphaFoldDB" id="A0A940X9T2"/>
<accession>A0A940X9T2</accession>
<protein>
    <submittedName>
        <fullName evidence="2">Uncharacterized protein</fullName>
    </submittedName>
</protein>
<evidence type="ECO:0000256" key="1">
    <source>
        <dbReference type="SAM" id="SignalP"/>
    </source>
</evidence>
<keyword evidence="1" id="KW-0732">Signal</keyword>
<evidence type="ECO:0000313" key="2">
    <source>
        <dbReference type="EMBL" id="MBP4138302.1"/>
    </source>
</evidence>
<dbReference type="Proteomes" id="UP000675047">
    <property type="component" value="Unassembled WGS sequence"/>
</dbReference>
<proteinExistence type="predicted"/>
<organism evidence="2 3">
    <name type="scientific">Flavobacterium geliluteum</name>
    <dbReference type="NCBI Taxonomy" id="2816120"/>
    <lineage>
        <taxon>Bacteria</taxon>
        <taxon>Pseudomonadati</taxon>
        <taxon>Bacteroidota</taxon>
        <taxon>Flavobacteriia</taxon>
        <taxon>Flavobacteriales</taxon>
        <taxon>Flavobacteriaceae</taxon>
        <taxon>Flavobacterium</taxon>
    </lineage>
</organism>
<gene>
    <name evidence="2" type="ORF">J3495_09385</name>
</gene>
<comment type="caution">
    <text evidence="2">The sequence shown here is derived from an EMBL/GenBank/DDBJ whole genome shotgun (WGS) entry which is preliminary data.</text>
</comment>
<evidence type="ECO:0000313" key="3">
    <source>
        <dbReference type="Proteomes" id="UP000675047"/>
    </source>
</evidence>
<dbReference type="EMBL" id="JAGFBV010000013">
    <property type="protein sequence ID" value="MBP4138302.1"/>
    <property type="molecule type" value="Genomic_DNA"/>
</dbReference>
<feature type="signal peptide" evidence="1">
    <location>
        <begin position="1"/>
        <end position="20"/>
    </location>
</feature>
<sequence>MKTLPLLFIALCLGATQSHAQIKITPITYKNHEHFITTTIGYPVDGIFTVGDQKEPIIQLNPDGTGIYQSEDLTKKNINWGIECSEEGIPIFKEGFNSASYSFWYKPSDEENWTTTQFSIHFNKRKMFIMGERVKEYVDYNDLPKPKSK</sequence>
<feature type="chain" id="PRO_5036944838" evidence="1">
    <location>
        <begin position="21"/>
        <end position="149"/>
    </location>
</feature>